<protein>
    <submittedName>
        <fullName evidence="1">Uncharacterized protein</fullName>
    </submittedName>
</protein>
<reference evidence="1 2" key="1">
    <citation type="submission" date="2021-04" db="EMBL/GenBank/DDBJ databases">
        <authorList>
            <person name="De Guttry C."/>
            <person name="Zahm M."/>
            <person name="Klopp C."/>
            <person name="Cabau C."/>
            <person name="Louis A."/>
            <person name="Berthelot C."/>
            <person name="Parey E."/>
            <person name="Roest Crollius H."/>
            <person name="Montfort J."/>
            <person name="Robinson-Rechavi M."/>
            <person name="Bucao C."/>
            <person name="Bouchez O."/>
            <person name="Gislard M."/>
            <person name="Lluch J."/>
            <person name="Milhes M."/>
            <person name="Lampietro C."/>
            <person name="Lopez Roques C."/>
            <person name="Donnadieu C."/>
            <person name="Braasch I."/>
            <person name="Desvignes T."/>
            <person name="Postlethwait J."/>
            <person name="Bobe J."/>
            <person name="Wedekind C."/>
            <person name="Guiguen Y."/>
        </authorList>
    </citation>
    <scope>NUCLEOTIDE SEQUENCE [LARGE SCALE GENOMIC DNA]</scope>
    <source>
        <strain evidence="1">Cs_M1</strain>
        <tissue evidence="1">Blood</tissue>
    </source>
</reference>
<dbReference type="Proteomes" id="UP001356427">
    <property type="component" value="Unassembled WGS sequence"/>
</dbReference>
<name>A0AAN8LLB7_9TELE</name>
<sequence length="195" mass="22215">MVLEIRIVRSFPGNFHRESIRGKRHPTASTKVAAAIAARYVRLIINSLNQQTELLKDLRRFNYLKRDWEREQSRWLRKDAMKRVLDEQYPKIKDLSGGWICYKATGGSEERKLSVVPNEPEGYIVRMLKSATTNGKPILTAGEILATSLAQGGPAPIFLSDWCYHFLCTGEVDKEALVVADMADLEYQVLICMQL</sequence>
<keyword evidence="2" id="KW-1185">Reference proteome</keyword>
<evidence type="ECO:0000313" key="1">
    <source>
        <dbReference type="EMBL" id="KAK6310422.1"/>
    </source>
</evidence>
<evidence type="ECO:0000313" key="2">
    <source>
        <dbReference type="Proteomes" id="UP001356427"/>
    </source>
</evidence>
<dbReference type="EMBL" id="JAGTTL010000016">
    <property type="protein sequence ID" value="KAK6310422.1"/>
    <property type="molecule type" value="Genomic_DNA"/>
</dbReference>
<dbReference type="AlphaFoldDB" id="A0AAN8LLB7"/>
<organism evidence="1 2">
    <name type="scientific">Coregonus suidteri</name>
    <dbReference type="NCBI Taxonomy" id="861788"/>
    <lineage>
        <taxon>Eukaryota</taxon>
        <taxon>Metazoa</taxon>
        <taxon>Chordata</taxon>
        <taxon>Craniata</taxon>
        <taxon>Vertebrata</taxon>
        <taxon>Euteleostomi</taxon>
        <taxon>Actinopterygii</taxon>
        <taxon>Neopterygii</taxon>
        <taxon>Teleostei</taxon>
        <taxon>Protacanthopterygii</taxon>
        <taxon>Salmoniformes</taxon>
        <taxon>Salmonidae</taxon>
        <taxon>Coregoninae</taxon>
        <taxon>Coregonus</taxon>
    </lineage>
</organism>
<proteinExistence type="predicted"/>
<comment type="caution">
    <text evidence="1">The sequence shown here is derived from an EMBL/GenBank/DDBJ whole genome shotgun (WGS) entry which is preliminary data.</text>
</comment>
<accession>A0AAN8LLB7</accession>
<gene>
    <name evidence="1" type="ORF">J4Q44_G00184770</name>
</gene>